<feature type="compositionally biased region" description="Basic and acidic residues" evidence="1">
    <location>
        <begin position="1020"/>
        <end position="1031"/>
    </location>
</feature>
<feature type="compositionally biased region" description="Acidic residues" evidence="1">
    <location>
        <begin position="2442"/>
        <end position="2452"/>
    </location>
</feature>
<feature type="compositionally biased region" description="Low complexity" evidence="1">
    <location>
        <begin position="4583"/>
        <end position="4604"/>
    </location>
</feature>
<feature type="compositionally biased region" description="Polar residues" evidence="1">
    <location>
        <begin position="3671"/>
        <end position="3692"/>
    </location>
</feature>
<feature type="region of interest" description="Disordered" evidence="1">
    <location>
        <begin position="717"/>
        <end position="793"/>
    </location>
</feature>
<feature type="region of interest" description="Disordered" evidence="1">
    <location>
        <begin position="1539"/>
        <end position="1583"/>
    </location>
</feature>
<feature type="compositionally biased region" description="Basic residues" evidence="1">
    <location>
        <begin position="8"/>
        <end position="21"/>
    </location>
</feature>
<feature type="compositionally biased region" description="Basic and acidic residues" evidence="1">
    <location>
        <begin position="724"/>
        <end position="738"/>
    </location>
</feature>
<feature type="region of interest" description="Disordered" evidence="1">
    <location>
        <begin position="625"/>
        <end position="644"/>
    </location>
</feature>
<feature type="compositionally biased region" description="Basic and acidic residues" evidence="1">
    <location>
        <begin position="3173"/>
        <end position="3183"/>
    </location>
</feature>
<feature type="compositionally biased region" description="Polar residues" evidence="1">
    <location>
        <begin position="2305"/>
        <end position="2323"/>
    </location>
</feature>
<feature type="region of interest" description="Disordered" evidence="1">
    <location>
        <begin position="4652"/>
        <end position="4679"/>
    </location>
</feature>
<feature type="region of interest" description="Disordered" evidence="1">
    <location>
        <begin position="4518"/>
        <end position="4626"/>
    </location>
</feature>
<feature type="compositionally biased region" description="Polar residues" evidence="1">
    <location>
        <begin position="4526"/>
        <end position="4537"/>
    </location>
</feature>
<feature type="region of interest" description="Disordered" evidence="1">
    <location>
        <begin position="2705"/>
        <end position="2729"/>
    </location>
</feature>
<feature type="compositionally biased region" description="Polar residues" evidence="1">
    <location>
        <begin position="2814"/>
        <end position="2844"/>
    </location>
</feature>
<name>A0A8K0GEW9_IGNLU</name>
<feature type="compositionally biased region" description="Polar residues" evidence="1">
    <location>
        <begin position="2902"/>
        <end position="2918"/>
    </location>
</feature>
<feature type="region of interest" description="Disordered" evidence="1">
    <location>
        <begin position="3153"/>
        <end position="3183"/>
    </location>
</feature>
<feature type="region of interest" description="Disordered" evidence="1">
    <location>
        <begin position="2855"/>
        <end position="2874"/>
    </location>
</feature>
<feature type="compositionally biased region" description="Low complexity" evidence="1">
    <location>
        <begin position="2583"/>
        <end position="2596"/>
    </location>
</feature>
<feature type="compositionally biased region" description="Basic and acidic residues" evidence="1">
    <location>
        <begin position="4552"/>
        <end position="4567"/>
    </location>
</feature>
<dbReference type="EMBL" id="VTPC01002913">
    <property type="protein sequence ID" value="KAF2899277.1"/>
    <property type="molecule type" value="Genomic_DNA"/>
</dbReference>
<dbReference type="OrthoDB" id="10693348at2759"/>
<feature type="compositionally biased region" description="Polar residues" evidence="1">
    <location>
        <begin position="2333"/>
        <end position="2343"/>
    </location>
</feature>
<feature type="compositionally biased region" description="Basic and acidic residues" evidence="1">
    <location>
        <begin position="1153"/>
        <end position="1166"/>
    </location>
</feature>
<feature type="compositionally biased region" description="Low complexity" evidence="1">
    <location>
        <begin position="3306"/>
        <end position="3317"/>
    </location>
</feature>
<feature type="region of interest" description="Disordered" evidence="1">
    <location>
        <begin position="2305"/>
        <end position="2343"/>
    </location>
</feature>
<feature type="region of interest" description="Disordered" evidence="1">
    <location>
        <begin position="4090"/>
        <end position="4136"/>
    </location>
</feature>
<feature type="compositionally biased region" description="Polar residues" evidence="1">
    <location>
        <begin position="1082"/>
        <end position="1092"/>
    </location>
</feature>
<feature type="compositionally biased region" description="Basic residues" evidence="1">
    <location>
        <begin position="4090"/>
        <end position="4111"/>
    </location>
</feature>
<feature type="compositionally biased region" description="Polar residues" evidence="1">
    <location>
        <begin position="990"/>
        <end position="999"/>
    </location>
</feature>
<dbReference type="Proteomes" id="UP000801492">
    <property type="component" value="Unassembled WGS sequence"/>
</dbReference>
<feature type="compositionally biased region" description="Basic and acidic residues" evidence="1">
    <location>
        <begin position="1540"/>
        <end position="1576"/>
    </location>
</feature>
<gene>
    <name evidence="2" type="ORF">ILUMI_06895</name>
</gene>
<proteinExistence type="predicted"/>
<feature type="compositionally biased region" description="Basic and acidic residues" evidence="1">
    <location>
        <begin position="1040"/>
        <end position="1052"/>
    </location>
</feature>
<feature type="compositionally biased region" description="Basic and acidic residues" evidence="1">
    <location>
        <begin position="1728"/>
        <end position="1766"/>
    </location>
</feature>
<feature type="compositionally biased region" description="Polar residues" evidence="1">
    <location>
        <begin position="2003"/>
        <end position="2012"/>
    </location>
</feature>
<feature type="compositionally biased region" description="Polar residues" evidence="1">
    <location>
        <begin position="2429"/>
        <end position="2441"/>
    </location>
</feature>
<feature type="region of interest" description="Disordered" evidence="1">
    <location>
        <begin position="1377"/>
        <end position="1412"/>
    </location>
</feature>
<feature type="region of interest" description="Disordered" evidence="1">
    <location>
        <begin position="2789"/>
        <end position="2849"/>
    </location>
</feature>
<organism evidence="2 3">
    <name type="scientific">Ignelater luminosus</name>
    <name type="common">Cucubano</name>
    <name type="synonym">Pyrophorus luminosus</name>
    <dbReference type="NCBI Taxonomy" id="2038154"/>
    <lineage>
        <taxon>Eukaryota</taxon>
        <taxon>Metazoa</taxon>
        <taxon>Ecdysozoa</taxon>
        <taxon>Arthropoda</taxon>
        <taxon>Hexapoda</taxon>
        <taxon>Insecta</taxon>
        <taxon>Pterygota</taxon>
        <taxon>Neoptera</taxon>
        <taxon>Endopterygota</taxon>
        <taxon>Coleoptera</taxon>
        <taxon>Polyphaga</taxon>
        <taxon>Elateriformia</taxon>
        <taxon>Elateroidea</taxon>
        <taxon>Elateridae</taxon>
        <taxon>Agrypninae</taxon>
        <taxon>Pyrophorini</taxon>
        <taxon>Ignelater</taxon>
    </lineage>
</organism>
<feature type="region of interest" description="Disordered" evidence="1">
    <location>
        <begin position="3669"/>
        <end position="3692"/>
    </location>
</feature>
<feature type="region of interest" description="Disordered" evidence="1">
    <location>
        <begin position="2429"/>
        <end position="2470"/>
    </location>
</feature>
<feature type="region of interest" description="Disordered" evidence="1">
    <location>
        <begin position="1"/>
        <end position="21"/>
    </location>
</feature>
<feature type="compositionally biased region" description="Polar residues" evidence="1">
    <location>
        <begin position="1228"/>
        <end position="1240"/>
    </location>
</feature>
<feature type="region of interest" description="Disordered" evidence="1">
    <location>
        <begin position="1460"/>
        <end position="1479"/>
    </location>
</feature>
<feature type="region of interest" description="Disordered" evidence="1">
    <location>
        <begin position="1217"/>
        <end position="1273"/>
    </location>
</feature>
<accession>A0A8K0GEW9</accession>
<feature type="compositionally biased region" description="Basic residues" evidence="1">
    <location>
        <begin position="2566"/>
        <end position="2575"/>
    </location>
</feature>
<feature type="compositionally biased region" description="Basic and acidic residues" evidence="1">
    <location>
        <begin position="1180"/>
        <end position="1199"/>
    </location>
</feature>
<feature type="region of interest" description="Disordered" evidence="1">
    <location>
        <begin position="1715"/>
        <end position="1771"/>
    </location>
</feature>
<sequence>MKAPQERSKRKQKTYPKKEKPLKHSLKNIFCGCYSQRKQSQCEFEANENKDVYSPSLKQNVDNETAKGFFHASTKESCQLIAARNSLEVVKEHLAQAKKEASKSTIETNREILSKDTLPEIISYKDKLQSFKEKQNVEYQIMLHPQEDTGINIKTSLDINQDKKPDDPISESASQKIMKNIVPKQDRRPGDMKVKQRRQTKINRPPIIWKTCSSTDQIDKLLESLLTKQKTQISDRDILEILKKSSTISSYKDKATPKDKSGSITVYKPSKACKKRCRKACQCSENKSRYCHPKEEVSEHDSERITRIEMPQYDCDEDNNFIKQEIKDQTTKTIANLSHLNNPDVPLKVLLLDDSNLTRNIKLSEYYNKEMTKKQIDSKVPRIISETLQSKAEVNDNLPKQTSKEQTVKSEIKHNNRKTHSDVSLGIVLSDDAESSDISNIKMYDNEKIICKEETQPQKGIDKNSLTKCNNLIKHESKEHTLKSPNSYSKVSFASELQPTKEFVKTPSNISIEILIPDVDMLLESITLSDGVIRIEPDDINQKIKEIEDLSTNTSENLQHKENRCNMQHNINEEIRSDDEGEVIKQKWKSLSMKAYPSYVRGRGSSRRTSSKEKHQIDPLFRPERRRKAKRPSTQQKLDKATTWPKDVQVDEGSQTGETRLEKSVGNTEPIDEQRAYIEQINSFLDLLIGSKGSLEENQEYPKDLRISIDTALGNRIAPEGDETDKSEVTFKTEERETASGNRIAAEGVNDDDTDKSDATLQILEEHETASGNRIALESDDDTNKSEVTLQTQKQSFEIVETKEQDEIMSEEPESKSNLDTLAIEFANTRNIGEMLIFEDLNPVKLPQNIWEIDSLLEMLEDNDQSAKDDDLFDCFDLFSASSKEELSGGSESAPKEDEELKDLKMDPILKKPEIEEPVDLNVIYAENRSSFASRMDSLLELLLNDDEKARNNNHFENAATFKKKVDFKELDDYISKAVSNNVDEHLFQRNSPRTSLINNREKDTTKDEASRQPGKTRMRTAETNKAHTEATVRLNPVSDKVEKHSVQKDASKASLIINNREKDPTKDETSKRLRETRLKSVETNQANTEATTRLKPESNKLERHSVQKNASKVSLIINNREKDSTKDETSKQSEETPLKTVETNQANTEATTRVKAESNKVEKHSVQKNASKASLIINNREKDPTKDETSKQSKETRLETVATNQANTKATARLKAETNKVEKHSIQKNASKTSLIINNQEKDLTEDETSKQPRKSRLKTVETHQANTEPTVRLKAESNKVEKHSVLKNASKESLIINNQDKDVTEDKTSRQPAKTQLKTAETLKVSTEATDVKKESKPFVHYKIGSDVTVLKTEKPEKELLTYEEVDTEISTRLETHAETNGIKPKDQRQKEERKLFSDKTHETKPETAKANLEIKPPSKETEPLLHKEIRIEVPVATRKPECQINKANIETKDTTFESKRQNSISNTAITNKESDEEIKLDSYEEQTLEETPKEEADLCLADSHELETLLDCNIRKPLKTKLLLTEVHMSDAVTTVESRKPSLDEIHRRDTETSKPKLETKTTIEKHEDKGSQKEMGVSTDETYKNLKSRNDWMDDLPPIKEQETFTEEVKTETSVIAEELTSVVPLETTNQEDSKYKTPDIPESSRRDSSKDKGKKRRARKSKDEKSNTNTEVAQQLEDSENDVKIKIRAKKLKNKKSNPCIVGITETEDLSKNKSRKRHERTSKKESSTKINDSEYHNGTEPKDLNKDRIRRKSQEEKGNVTDEQTQIRRKLLKAELNQAVLPILKTNTKREKSSTKIYKVEDPKNDRFMTILDEAALSRIKQHKQATTYPNSSLSNNQNSSHGIRSNACSFCKNAGVGTNEKIENKSRSSFWRSFRSDEKRAKRYSLKAFNEHIKLKFQKRNPKLNQCCTKDKGTSAWPYKTSSLPELHYRVGKSFDSFLETLFKADNESEKKKGSTKFHQIFLHNKKVPNRNASNTKKSHSSMRSIRVGTEKSTRQRGSNTSRSCRSVKIATNDKLSDTPKFSKIATKTARKNREKATLVRCVRSVAVGTANESLKERFTMPFEKTKCTTGTFVTQEQVNIPKIKTLLKEDIWNGKNITDALANINLLYVLREENGNINQQKDMKAMPCPDMARKRSRLEKPSFKLKNQADHNFSNDSLQSYRTSCSASGEEINKTLTIEEGRLIKQFKINKEGFTTSRNIVAPKHIPCSNIPMSFDISLLPKQKSLKYNIGNRRTSKISLDIKNANFWQDSNNTLGVYNADEQFVKNDVSQNDRYSCKTNEKLIGFFNIHNTNMPLGSTAEATPHSNTPLESTAEATPYSKESDTFNARNTNPPAFTNGSTITLALKASSFTEELKCNSRQSTKDCIPIKSLTPSAEEILIKKDSYDMTTNTKEELQEIKKEEKHPAECLYVNKDKENLSETNATFRESSSSYEDIDSNDDDLTNSETRTESSKTQTTLSNEKGKEIPIEVTKISGCSPTCGYQKKMCRCKTFQQHQKLCLCRLTKAKHEQAQYPFKDSYLFNNKHTTAKRKDIRNDSLSSCATSSSSKYFSHFKPSKEKKAKKNKQVKNDSFTDSETSSSNNWSSYEDSSEDNSCSKKQHCSPNSTDSEEKSKALQLSPSIMETLLGLVEKNKKGKGSRWKKNKIAAHPNFDLEEVTSLLEFLIDKKKELALLPEGELYTNVYPGEYIEDFDKRYKKGRKHHHHHHHHNKSTRKHKKRKSRPYYKTIDMKVMDVQKSGERKFGLSSIFPSKERAFMKNVSFVEDRREPVMDDLLQGQMTFDTEDNAERRQSMPVSSNDGACYPSEQHTNSVLHTNSIRSNSTTDIDGKSSQNNYLNRDGRTSSFIIIPKSRLSDPKQNTGKKSCCFESTSSLKSKKSKDSVQPKKRFFCLPNRKSQSNRDTSYSETSSKPLLLDSATQTAITASVSKCSRETTDSTSSRIPKKILSQEAVKLYRSNFKNNSVQTSQRDNRRNKCRNTLISDNSSLSGDSSVYLVNNTADLTFDRALKQRNAFPCSDRQTQTSWPYNSRIGLPISLHSLRPRNDLDAEINTSRLKVSFVDLEKGTQTASQPSVKSSNCCVQTDYPKIKSAESQKDTQTLESYLKKDANVCPSADFEVQADLTKANTEKSIQTSFSQKLFSCAPLDSETQKDPTKSRYLSQGEQTSESKDFMKSKQPDTTNWFRRVRKSDWNKEKVNKRKYLCKYTAPVIELKDSLEVQKAESKKKLPVDESAVVIVKQSPKSPKGDSLQSISLKEKLSSGSFAKQIGTHKKESVTSVLNDSFVKCQKGSIKNEPTVISSRQTKSSKSNSPKGGFSSTNQPKAEESKAPLKSSATVEIFKDLPCQKMSSEYFEAEPLSRCRKEKKCKALNKSNRRHLGKTAKKSKIEARYMTAIFPKEKNKIKGSSRGLLLYEIDVGGKNKKLILVPDLDAQTSSVEQSDTSSYQSKTEKQPKNKNLLDLLVRGKKDVPVGISALKEYNDKPLILNENQKLFNFAKSIQTCLQDNNSSCTEDSDIDSTLDYNQLKYLKILKGTPHKEHSESREIIKVPISTCTKMEEDSTSTNTIENQKGNHKIFVMSNLDKNTQIWFYDEASLAEESDVDSYLDIESLKTAKNYMKDDLPKTAKEEVEDVLKRKNKNKLPEKKEHQDHTFLFSGLSDTENRKSTQVAFDPNSSSSSTLSFMINPKNNSLDRERRLNEKPKLIKGYIIKNQESFPKKKSKNEKTTKGIKVPSGIKIRRDGSTLLSLTDLNKDAQILSLNDRKCHLLENSRIQRISQEPLADPKKLIQYKTEPTLGSTNTSQDSTDPEFKYHRARANQNDATSETDNGKIFNIVKSERGTQTSPRKKAFHNALYLTVEEPENLSNHSQQIPNIAQQHDTANQTNKHRELDSKGFKKLKEIGLCRKNEDGTSNNLAESIDCYKNISRQFQYFQNKPQMQNKGQNIKRYLYVTSASRHEKIMTIKDDTSNIENNKVYRLIVPGPKSIQEYKSRLDEPERKQKLPKLFTNVDKTLTILPVCVDTKFDGSLSQLSLNQFLGHGQLKRKNIKKLKVPTSMHQELIGRENETDLKKYKLSRTVRRKVLSKYRSLEKRKHAGKEKKSKKPRQSPRSISSVLLEKTGPKENKVSADCTSKPTQRYQQLQVDQYKCMSLLPKDRLLIQMLKVISRQFEKFRNVRSEPFFKVFKYSSDRITSSSLLLQALSNSSKVLHSSNRSEIILKTSKALLELAASSISTIMGIPSIPLDSFTVRDFEERMRQEYPLLFSHLRPPSNNSLVIQPLSSNYNTQNTSGSREEITHDEQNTVTKNHAFSYFVLVPNRYHDIKVFKLKRLKNSTFSCHLGKGDTMLVHSDDDEDITCIYNTKAQIAKDTEEKKTKKRYQEKYLSKINVSNHTTILEITFEDISIQTVYIEDGECQTILCTRYKKIRDLTLEDKCINTITEKSSTSPRGRIGKIREYEKKPNLSKIDDMKAAEYPIIILPKHVPDRLDLKPRLRKLINIENLKADKILLLQSESLSEERKPSSNATDTNSTLSWGEKYASKRTSSVKKNRDNRKCENNKDKFRTVYKKSYYEQEPPNIEGSTSLDSTSKSSSSWTKTSEGSSDHTESSTKHKPSSKKDFQDHTNLKNYFTNEAYSDTSRNFLLQTSSSRVEPELQSNKKHDKPQQNVHHNDRTKSLHANTTDVIFLKNAKLKDLSKHWNLETISNASSTSSVSTTNTEILNMCHHRIFCHNINRIKQEKVTFQEPPKKPQIWQIYCNKRYSSNQNTTNMQWQNVQMVQHYNTAFSREYAIPEKETFTGNKTLMSRYWEHGKELSSFMHSKQEKPAQLKRLQEYKMIQKSFHLNARQQLPHKKI</sequence>
<feature type="compositionally biased region" description="Basic and acidic residues" evidence="1">
    <location>
        <begin position="1093"/>
        <end position="1106"/>
    </location>
</feature>
<evidence type="ECO:0000313" key="2">
    <source>
        <dbReference type="EMBL" id="KAF2899277.1"/>
    </source>
</evidence>
<feature type="region of interest" description="Disordered" evidence="1">
    <location>
        <begin position="990"/>
        <end position="1201"/>
    </location>
</feature>
<evidence type="ECO:0000256" key="1">
    <source>
        <dbReference type="SAM" id="MobiDB-lite"/>
    </source>
</evidence>
<feature type="compositionally biased region" description="Basic and acidic residues" evidence="1">
    <location>
        <begin position="1000"/>
        <end position="1011"/>
    </location>
</feature>
<feature type="compositionally biased region" description="Basic and acidic residues" evidence="1">
    <location>
        <begin position="1241"/>
        <end position="1252"/>
    </location>
</feature>
<reference evidence="2" key="1">
    <citation type="submission" date="2019-08" db="EMBL/GenBank/DDBJ databases">
        <title>The genome of the North American firefly Photinus pyralis.</title>
        <authorList>
            <consortium name="Photinus pyralis genome working group"/>
            <person name="Fallon T.R."/>
            <person name="Sander Lower S.E."/>
            <person name="Weng J.-K."/>
        </authorList>
    </citation>
    <scope>NUCLEOTIDE SEQUENCE</scope>
    <source>
        <strain evidence="2">TRF0915ILg1</strain>
        <tissue evidence="2">Whole body</tissue>
    </source>
</reference>
<feature type="compositionally biased region" description="Basic and acidic residues" evidence="1">
    <location>
        <begin position="1120"/>
        <end position="1138"/>
    </location>
</feature>
<feature type="compositionally biased region" description="Basic residues" evidence="1">
    <location>
        <begin position="1718"/>
        <end position="1727"/>
    </location>
</feature>
<feature type="region of interest" description="Disordered" evidence="1">
    <location>
        <begin position="1625"/>
        <end position="1688"/>
    </location>
</feature>
<feature type="region of interest" description="Disordered" evidence="1">
    <location>
        <begin position="3301"/>
        <end position="3337"/>
    </location>
</feature>
<feature type="compositionally biased region" description="Low complexity" evidence="1">
    <location>
        <begin position="2546"/>
        <end position="2559"/>
    </location>
</feature>
<feature type="region of interest" description="Disordered" evidence="1">
    <location>
        <begin position="2541"/>
        <end position="2626"/>
    </location>
</feature>
<keyword evidence="3" id="KW-1185">Reference proteome</keyword>
<feature type="compositionally biased region" description="Basic and acidic residues" evidence="1">
    <location>
        <begin position="4605"/>
        <end position="4626"/>
    </location>
</feature>
<feature type="region of interest" description="Disordered" evidence="1">
    <location>
        <begin position="2884"/>
        <end position="2918"/>
    </location>
</feature>
<feature type="compositionally biased region" description="Polar residues" evidence="1">
    <location>
        <begin position="1464"/>
        <end position="1474"/>
    </location>
</feature>
<feature type="compositionally biased region" description="Polar residues" evidence="1">
    <location>
        <begin position="1142"/>
        <end position="1152"/>
    </location>
</feature>
<evidence type="ECO:0000313" key="3">
    <source>
        <dbReference type="Proteomes" id="UP000801492"/>
    </source>
</evidence>
<feature type="compositionally biased region" description="Basic and acidic residues" evidence="1">
    <location>
        <begin position="1636"/>
        <end position="1656"/>
    </location>
</feature>
<comment type="caution">
    <text evidence="2">The sequence shown here is derived from an EMBL/GenBank/DDBJ whole genome shotgun (WGS) entry which is preliminary data.</text>
</comment>
<feature type="region of interest" description="Disordered" evidence="1">
    <location>
        <begin position="1975"/>
        <end position="2015"/>
    </location>
</feature>
<feature type="compositionally biased region" description="Basic and acidic residues" evidence="1">
    <location>
        <begin position="1060"/>
        <end position="1081"/>
    </location>
</feature>
<protein>
    <submittedName>
        <fullName evidence="2">Uncharacterized protein</fullName>
    </submittedName>
</protein>
<feature type="compositionally biased region" description="Basic and acidic residues" evidence="1">
    <location>
        <begin position="1377"/>
        <end position="1410"/>
    </location>
</feature>
<feature type="region of interest" description="Disordered" evidence="1">
    <location>
        <begin position="599"/>
        <end position="618"/>
    </location>
</feature>
<feature type="compositionally biased region" description="Basic and acidic residues" evidence="1">
    <location>
        <begin position="1217"/>
        <end position="1226"/>
    </location>
</feature>